<accession>A0A9N7MLZ0</accession>
<evidence type="ECO:0000313" key="2">
    <source>
        <dbReference type="Proteomes" id="UP001153555"/>
    </source>
</evidence>
<keyword evidence="2" id="KW-1185">Reference proteome</keyword>
<dbReference type="Proteomes" id="UP001153555">
    <property type="component" value="Unassembled WGS sequence"/>
</dbReference>
<dbReference type="EMBL" id="CACSLK010012206">
    <property type="protein sequence ID" value="CAA0814645.1"/>
    <property type="molecule type" value="Genomic_DNA"/>
</dbReference>
<name>A0A9N7MLZ0_STRHE</name>
<gene>
    <name evidence="1" type="ORF">SHERM_14923</name>
</gene>
<comment type="caution">
    <text evidence="1">The sequence shown here is derived from an EMBL/GenBank/DDBJ whole genome shotgun (WGS) entry which is preliminary data.</text>
</comment>
<sequence length="89" mass="10239">MEFGPSEKKSLSYREDIFSEIGKSSKSQHDGLKKRRSNGFFSFRELSIDPSVKSLKHLNSQKLKDGIRKWAKAVARYARQVSNRFGSSR</sequence>
<reference evidence="1" key="1">
    <citation type="submission" date="2019-12" db="EMBL/GenBank/DDBJ databases">
        <authorList>
            <person name="Scholes J."/>
        </authorList>
    </citation>
    <scope>NUCLEOTIDE SEQUENCE</scope>
</reference>
<dbReference type="PANTHER" id="PTHR36484">
    <property type="entry name" value="OS01G0558700 PROTEIN"/>
    <property type="match status" value="1"/>
</dbReference>
<protein>
    <submittedName>
        <fullName evidence="1">Uncharacterized protein</fullName>
    </submittedName>
</protein>
<organism evidence="1 2">
    <name type="scientific">Striga hermonthica</name>
    <name type="common">Purple witchweed</name>
    <name type="synonym">Buchnera hermonthica</name>
    <dbReference type="NCBI Taxonomy" id="68872"/>
    <lineage>
        <taxon>Eukaryota</taxon>
        <taxon>Viridiplantae</taxon>
        <taxon>Streptophyta</taxon>
        <taxon>Embryophyta</taxon>
        <taxon>Tracheophyta</taxon>
        <taxon>Spermatophyta</taxon>
        <taxon>Magnoliopsida</taxon>
        <taxon>eudicotyledons</taxon>
        <taxon>Gunneridae</taxon>
        <taxon>Pentapetalae</taxon>
        <taxon>asterids</taxon>
        <taxon>lamiids</taxon>
        <taxon>Lamiales</taxon>
        <taxon>Orobanchaceae</taxon>
        <taxon>Buchnereae</taxon>
        <taxon>Striga</taxon>
    </lineage>
</organism>
<evidence type="ECO:0000313" key="1">
    <source>
        <dbReference type="EMBL" id="CAA0814645.1"/>
    </source>
</evidence>
<dbReference type="OrthoDB" id="640098at2759"/>
<dbReference type="PANTHER" id="PTHR36484:SF2">
    <property type="entry name" value="OS01G0558700 PROTEIN"/>
    <property type="match status" value="1"/>
</dbReference>
<dbReference type="AlphaFoldDB" id="A0A9N7MLZ0"/>
<proteinExistence type="predicted"/>